<dbReference type="CDD" id="cd07093">
    <property type="entry name" value="ALDH_F8_HMSADH"/>
    <property type="match status" value="1"/>
</dbReference>
<name>A0ABU5ZPJ1_9BACL</name>
<dbReference type="InterPro" id="IPR016160">
    <property type="entry name" value="Ald_DH_CS_CYS"/>
</dbReference>
<sequence>MPINREMLRSMNISEDHYIGGKRIASTDRFEVRSPLDWSEPIANMARGTAEDADRAVSAARQAFPEWASLSAAERGTYLRRLADLIERNTDRIAETECLDVGLLLRSLKARLVNRGAHNFRYYAELAENYEERTWSSKGTVNRVMRMPAGPAVIITPWNAPFMLSTWKTAPALAAGCTVVLKPPEWAPLSCSILASLADEAGLPPGVFNVIQGIGEEVGAALVRHPDVRRIGFTGSPETGRFIAHAGAGNLVPITAELGGKGPFLVFEDCDIEAAAEKAALQYDDAGQVCLAGTRLLVQKSIYDNFASAFFKYTDAHVLGDSREDHTTVAPLIHPDHLQRVEGFVERARANGDKIVRGGHRTSIGGLWYEPTLIEPKSNESEIVQNEVFGPVLTIQTFENEEEAIALANSTKYGLSAIIYTASAERAERVGRAVRAGTVWTNCFLVRDLSAPFGGTGISGIGREGGDYALDFYSDLKTFQVKEGTTE</sequence>
<protein>
    <submittedName>
        <fullName evidence="5">Aldehyde dehydrogenase</fullName>
    </submittedName>
</protein>
<dbReference type="PROSITE" id="PS00070">
    <property type="entry name" value="ALDEHYDE_DEHYDR_CYS"/>
    <property type="match status" value="1"/>
</dbReference>
<dbReference type="Pfam" id="PF00171">
    <property type="entry name" value="Aldedh"/>
    <property type="match status" value="1"/>
</dbReference>
<keyword evidence="2" id="KW-0560">Oxidoreductase</keyword>
<dbReference type="Gene3D" id="3.40.605.10">
    <property type="entry name" value="Aldehyde Dehydrogenase, Chain A, domain 1"/>
    <property type="match status" value="1"/>
</dbReference>
<dbReference type="PANTHER" id="PTHR43720:SF2">
    <property type="entry name" value="2-AMINOMUCONIC SEMIALDEHYDE DEHYDROGENASE"/>
    <property type="match status" value="1"/>
</dbReference>
<evidence type="ECO:0000313" key="5">
    <source>
        <dbReference type="EMBL" id="MEB3103681.1"/>
    </source>
</evidence>
<evidence type="ECO:0000256" key="2">
    <source>
        <dbReference type="ARBA" id="ARBA00023002"/>
    </source>
</evidence>
<dbReference type="PANTHER" id="PTHR43720">
    <property type="entry name" value="2-AMINOMUCONIC SEMIALDEHYDE DEHYDROGENASE"/>
    <property type="match status" value="1"/>
</dbReference>
<dbReference type="Proteomes" id="UP001310386">
    <property type="component" value="Unassembled WGS sequence"/>
</dbReference>
<reference evidence="5" key="1">
    <citation type="submission" date="2023-12" db="EMBL/GenBank/DDBJ databases">
        <title>Fervidustalea candida gen. nov., sp. nov., a novel member of the family Paenibacillaceae isolated from a geothermal area.</title>
        <authorList>
            <person name="Li W.-J."/>
            <person name="Jiao J.-Y."/>
            <person name="Chen Y."/>
        </authorList>
    </citation>
    <scope>NUCLEOTIDE SEQUENCE</scope>
    <source>
        <strain evidence="5">SYSU GA230002</strain>
    </source>
</reference>
<organism evidence="5 6">
    <name type="scientific">Ferviditalea candida</name>
    <dbReference type="NCBI Taxonomy" id="3108399"/>
    <lineage>
        <taxon>Bacteria</taxon>
        <taxon>Bacillati</taxon>
        <taxon>Bacillota</taxon>
        <taxon>Bacilli</taxon>
        <taxon>Bacillales</taxon>
        <taxon>Paenibacillaceae</taxon>
        <taxon>Ferviditalea</taxon>
    </lineage>
</organism>
<proteinExistence type="inferred from homology"/>
<dbReference type="SUPFAM" id="SSF53720">
    <property type="entry name" value="ALDH-like"/>
    <property type="match status" value="1"/>
</dbReference>
<dbReference type="InterPro" id="IPR015590">
    <property type="entry name" value="Aldehyde_DH_dom"/>
</dbReference>
<evidence type="ECO:0000259" key="4">
    <source>
        <dbReference type="Pfam" id="PF00171"/>
    </source>
</evidence>
<dbReference type="InterPro" id="IPR016163">
    <property type="entry name" value="Ald_DH_C"/>
</dbReference>
<comment type="caution">
    <text evidence="5">The sequence shown here is derived from an EMBL/GenBank/DDBJ whole genome shotgun (WGS) entry which is preliminary data.</text>
</comment>
<dbReference type="RefSeq" id="WP_371755809.1">
    <property type="nucleotide sequence ID" value="NZ_JAYJLD010000045.1"/>
</dbReference>
<dbReference type="EMBL" id="JAYJLD010000045">
    <property type="protein sequence ID" value="MEB3103681.1"/>
    <property type="molecule type" value="Genomic_DNA"/>
</dbReference>
<accession>A0ABU5ZPJ1</accession>
<dbReference type="InterPro" id="IPR016161">
    <property type="entry name" value="Ald_DH/histidinol_DH"/>
</dbReference>
<keyword evidence="6" id="KW-1185">Reference proteome</keyword>
<evidence type="ECO:0000256" key="1">
    <source>
        <dbReference type="ARBA" id="ARBA00009986"/>
    </source>
</evidence>
<comment type="similarity">
    <text evidence="1">Belongs to the aldehyde dehydrogenase family.</text>
</comment>
<gene>
    <name evidence="5" type="ORF">VF724_18760</name>
</gene>
<evidence type="ECO:0000256" key="3">
    <source>
        <dbReference type="ARBA" id="ARBA00023027"/>
    </source>
</evidence>
<evidence type="ECO:0000313" key="6">
    <source>
        <dbReference type="Proteomes" id="UP001310386"/>
    </source>
</evidence>
<dbReference type="Gene3D" id="3.40.309.10">
    <property type="entry name" value="Aldehyde Dehydrogenase, Chain A, domain 2"/>
    <property type="match status" value="1"/>
</dbReference>
<feature type="domain" description="Aldehyde dehydrogenase" evidence="4">
    <location>
        <begin position="27"/>
        <end position="478"/>
    </location>
</feature>
<keyword evidence="3" id="KW-0520">NAD</keyword>
<dbReference type="InterPro" id="IPR016162">
    <property type="entry name" value="Ald_DH_N"/>
</dbReference>